<dbReference type="GO" id="GO:0004659">
    <property type="term" value="F:prenyltransferase activity"/>
    <property type="evidence" value="ECO:0007669"/>
    <property type="project" value="InterPro"/>
</dbReference>
<keyword evidence="9" id="KW-1185">Reference proteome</keyword>
<evidence type="ECO:0000313" key="8">
    <source>
        <dbReference type="EMBL" id="KAE8124622.1"/>
    </source>
</evidence>
<keyword evidence="3 7" id="KW-0808">Transferase</keyword>
<organism evidence="8 9">
    <name type="scientific">Carpinus fangiana</name>
    <dbReference type="NCBI Taxonomy" id="176857"/>
    <lineage>
        <taxon>Eukaryota</taxon>
        <taxon>Viridiplantae</taxon>
        <taxon>Streptophyta</taxon>
        <taxon>Embryophyta</taxon>
        <taxon>Tracheophyta</taxon>
        <taxon>Spermatophyta</taxon>
        <taxon>Magnoliopsida</taxon>
        <taxon>eudicotyledons</taxon>
        <taxon>Gunneridae</taxon>
        <taxon>Pentapetalae</taxon>
        <taxon>rosids</taxon>
        <taxon>fabids</taxon>
        <taxon>Fagales</taxon>
        <taxon>Betulaceae</taxon>
        <taxon>Carpinus</taxon>
    </lineage>
</organism>
<evidence type="ECO:0000256" key="4">
    <source>
        <dbReference type="ARBA" id="ARBA00022723"/>
    </source>
</evidence>
<keyword evidence="5" id="KW-0460">Magnesium</keyword>
<dbReference type="Gene3D" id="1.10.600.10">
    <property type="entry name" value="Farnesyl Diphosphate Synthase"/>
    <property type="match status" value="1"/>
</dbReference>
<gene>
    <name evidence="8" type="ORF">FH972_019489</name>
</gene>
<dbReference type="InterPro" id="IPR000092">
    <property type="entry name" value="Polyprenyl_synt"/>
</dbReference>
<dbReference type="GO" id="GO:0010236">
    <property type="term" value="P:plastoquinone biosynthetic process"/>
    <property type="evidence" value="ECO:0007669"/>
    <property type="project" value="TreeGrafter"/>
</dbReference>
<dbReference type="PROSITE" id="PS00723">
    <property type="entry name" value="POLYPRENYL_SYNTHASE_1"/>
    <property type="match status" value="1"/>
</dbReference>
<dbReference type="NCBIfam" id="TIGR02749">
    <property type="entry name" value="prenyl_cyano"/>
    <property type="match status" value="1"/>
</dbReference>
<dbReference type="EMBL" id="CM017328">
    <property type="protein sequence ID" value="KAE8124622.1"/>
    <property type="molecule type" value="Genomic_DNA"/>
</dbReference>
<sequence length="423" mass="46511">MMSMTCHNLDSARTVLDLFASGCSSSASFNRYSVRNYAQSSWKRSCRGYGARKLLGRRRGNAQCRVSSTMTPETLLNDTGVAQGPPPVLGFKKESRTPVSLTNLFEVVAEDLLILNQNLQSIVGAENPVLMSAAEQIFGAGGKRMRPALVFLVSRATAELVGLKELTVEHRRLAEIIEMIHTASLIHDDVLDDSDIRRGKETVHQLYGTRVAVLAGDFMFAQSSWYLANLENLEVIKLISQVIKDFASGEIKQASSLFDCDTELEEYLLKSYYKTASLIAASTKGAGIFSGVDSSISQKMYEYGKNLGLSFQVIDDILDFTQSAEQLGKPAGSDLVKGNLTAPVIFALEKEPKLREIIETEFSEPGSLDEAIGLIKSSGGIERAQELAEEKAHLAIQNLQCLPQSSFRVALEEMVMYNLERID</sequence>
<protein>
    <recommendedName>
        <fullName evidence="10">Solanesyl diphosphate synthase</fullName>
    </recommendedName>
</protein>
<reference evidence="8 9" key="1">
    <citation type="submission" date="2019-06" db="EMBL/GenBank/DDBJ databases">
        <title>A chromosomal-level reference genome of Carpinus fangiana (Coryloideae, Betulaceae).</title>
        <authorList>
            <person name="Yang X."/>
            <person name="Wang Z."/>
            <person name="Zhang L."/>
            <person name="Hao G."/>
            <person name="Liu J."/>
            <person name="Yang Y."/>
        </authorList>
    </citation>
    <scope>NUCLEOTIDE SEQUENCE [LARGE SCALE GENOMIC DNA]</scope>
    <source>
        <strain evidence="8">Cfa_2016G</strain>
        <tissue evidence="8">Leaf</tissue>
    </source>
</reference>
<evidence type="ECO:0000256" key="7">
    <source>
        <dbReference type="RuleBase" id="RU004466"/>
    </source>
</evidence>
<dbReference type="CDD" id="cd00685">
    <property type="entry name" value="Trans_IPPS_HT"/>
    <property type="match status" value="1"/>
</dbReference>
<evidence type="ECO:0000256" key="5">
    <source>
        <dbReference type="ARBA" id="ARBA00022842"/>
    </source>
</evidence>
<comment type="similarity">
    <text evidence="2 7">Belongs to the FPP/GGPP synthase family.</text>
</comment>
<dbReference type="OrthoDB" id="9927103at2759"/>
<dbReference type="PANTHER" id="PTHR12001:SF69">
    <property type="entry name" value="ALL TRANS-POLYPRENYL-DIPHOSPHATE SYNTHASE PDSS1"/>
    <property type="match status" value="1"/>
</dbReference>
<dbReference type="InterPro" id="IPR008949">
    <property type="entry name" value="Isoprenoid_synthase_dom_sf"/>
</dbReference>
<evidence type="ECO:0008006" key="10">
    <source>
        <dbReference type="Google" id="ProtNLM"/>
    </source>
</evidence>
<keyword evidence="4" id="KW-0479">Metal-binding</keyword>
<evidence type="ECO:0000256" key="1">
    <source>
        <dbReference type="ARBA" id="ARBA00001946"/>
    </source>
</evidence>
<dbReference type="InterPro" id="IPR033749">
    <property type="entry name" value="Polyprenyl_synt_CS"/>
</dbReference>
<keyword evidence="6" id="KW-0414">Isoprene biosynthesis</keyword>
<dbReference type="AlphaFoldDB" id="A0A5N6RQS8"/>
<dbReference type="GO" id="GO:0008299">
    <property type="term" value="P:isoprenoid biosynthetic process"/>
    <property type="evidence" value="ECO:0007669"/>
    <property type="project" value="UniProtKB-KW"/>
</dbReference>
<evidence type="ECO:0000256" key="6">
    <source>
        <dbReference type="ARBA" id="ARBA00023229"/>
    </source>
</evidence>
<proteinExistence type="inferred from homology"/>
<evidence type="ECO:0000313" key="9">
    <source>
        <dbReference type="Proteomes" id="UP000327013"/>
    </source>
</evidence>
<dbReference type="GO" id="GO:0046872">
    <property type="term" value="F:metal ion binding"/>
    <property type="evidence" value="ECO:0007669"/>
    <property type="project" value="UniProtKB-KW"/>
</dbReference>
<evidence type="ECO:0000256" key="3">
    <source>
        <dbReference type="ARBA" id="ARBA00022679"/>
    </source>
</evidence>
<dbReference type="SUPFAM" id="SSF48576">
    <property type="entry name" value="Terpenoid synthases"/>
    <property type="match status" value="1"/>
</dbReference>
<comment type="cofactor">
    <cofactor evidence="1">
        <name>Mg(2+)</name>
        <dbReference type="ChEBI" id="CHEBI:18420"/>
    </cofactor>
</comment>
<dbReference type="Pfam" id="PF00348">
    <property type="entry name" value="polyprenyl_synt"/>
    <property type="match status" value="1"/>
</dbReference>
<name>A0A5N6RQS8_9ROSI</name>
<dbReference type="PANTHER" id="PTHR12001">
    <property type="entry name" value="GERANYLGERANYL PYROPHOSPHATE SYNTHASE"/>
    <property type="match status" value="1"/>
</dbReference>
<dbReference type="Proteomes" id="UP000327013">
    <property type="component" value="Chromosome 8"/>
</dbReference>
<accession>A0A5N6RQS8</accession>
<dbReference type="SFLD" id="SFLDS00005">
    <property type="entry name" value="Isoprenoid_Synthase_Type_I"/>
    <property type="match status" value="1"/>
</dbReference>
<evidence type="ECO:0000256" key="2">
    <source>
        <dbReference type="ARBA" id="ARBA00006706"/>
    </source>
</evidence>
<dbReference type="GO" id="GO:0009507">
    <property type="term" value="C:chloroplast"/>
    <property type="evidence" value="ECO:0007669"/>
    <property type="project" value="TreeGrafter"/>
</dbReference>
<dbReference type="PROSITE" id="PS00444">
    <property type="entry name" value="POLYPRENYL_SYNTHASE_2"/>
    <property type="match status" value="1"/>
</dbReference>